<keyword evidence="1" id="KW-0175">Coiled coil</keyword>
<organism evidence="2 3">
    <name type="scientific">Phytophthora sojae (strain P6497)</name>
    <name type="common">Soybean stem and root rot agent</name>
    <name type="synonym">Phytophthora megasperma f. sp. glycines</name>
    <dbReference type="NCBI Taxonomy" id="1094619"/>
    <lineage>
        <taxon>Eukaryota</taxon>
        <taxon>Sar</taxon>
        <taxon>Stramenopiles</taxon>
        <taxon>Oomycota</taxon>
        <taxon>Peronosporomycetes</taxon>
        <taxon>Peronosporales</taxon>
        <taxon>Peronosporaceae</taxon>
        <taxon>Phytophthora</taxon>
    </lineage>
</organism>
<evidence type="ECO:0000256" key="1">
    <source>
        <dbReference type="SAM" id="Coils"/>
    </source>
</evidence>
<reference evidence="2 3" key="1">
    <citation type="journal article" date="2006" name="Science">
        <title>Phytophthora genome sequences uncover evolutionary origins and mechanisms of pathogenesis.</title>
        <authorList>
            <person name="Tyler B.M."/>
            <person name="Tripathy S."/>
            <person name="Zhang X."/>
            <person name="Dehal P."/>
            <person name="Jiang R.H."/>
            <person name="Aerts A."/>
            <person name="Arredondo F.D."/>
            <person name="Baxter L."/>
            <person name="Bensasson D."/>
            <person name="Beynon J.L."/>
            <person name="Chapman J."/>
            <person name="Damasceno C.M."/>
            <person name="Dorrance A.E."/>
            <person name="Dou D."/>
            <person name="Dickerman A.W."/>
            <person name="Dubchak I.L."/>
            <person name="Garbelotto M."/>
            <person name="Gijzen M."/>
            <person name="Gordon S.G."/>
            <person name="Govers F."/>
            <person name="Grunwald N.J."/>
            <person name="Huang W."/>
            <person name="Ivors K.L."/>
            <person name="Jones R.W."/>
            <person name="Kamoun S."/>
            <person name="Krampis K."/>
            <person name="Lamour K.H."/>
            <person name="Lee M.K."/>
            <person name="McDonald W.H."/>
            <person name="Medina M."/>
            <person name="Meijer H.J."/>
            <person name="Nordberg E.K."/>
            <person name="Maclean D.J."/>
            <person name="Ospina-Giraldo M.D."/>
            <person name="Morris P.F."/>
            <person name="Phuntumart V."/>
            <person name="Putnam N.H."/>
            <person name="Rash S."/>
            <person name="Rose J.K."/>
            <person name="Sakihama Y."/>
            <person name="Salamov A.A."/>
            <person name="Savidor A."/>
            <person name="Scheuring C.F."/>
            <person name="Smith B.M."/>
            <person name="Sobral B.W."/>
            <person name="Terry A."/>
            <person name="Torto-Alalibo T.A."/>
            <person name="Win J."/>
            <person name="Xu Z."/>
            <person name="Zhang H."/>
            <person name="Grigoriev I.V."/>
            <person name="Rokhsar D.S."/>
            <person name="Boore J.L."/>
        </authorList>
    </citation>
    <scope>NUCLEOTIDE SEQUENCE [LARGE SCALE GENOMIC DNA]</scope>
    <source>
        <strain evidence="2 3">P6497</strain>
    </source>
</reference>
<dbReference type="Proteomes" id="UP000002640">
    <property type="component" value="Unassembled WGS sequence"/>
</dbReference>
<sequence>MASSGLLFQGTAWLLVEGKTTFYSPRYSEEPVSVSRQLLPFWNQPQVVLQLGQTEYLVLTSSPADASKRSGDAKETKKLLQLTVRPLDDVRRAQLYQTAARAQVLELFVDVEHTRDRLLRCLLGERQQLQQQEEKEGDIEPGKRLLDDAFAALERAQQSGDKVAALGLYKEAERGFYEAEKVVPDERSREFLRARRGDLQRTIRGLEREVDQAARRGLSAPPTMDISARLEELRRFAAQQDTVEVQQGNRTDLAARLAALKNEKAGPAPPVD</sequence>
<evidence type="ECO:0000313" key="2">
    <source>
        <dbReference type="EMBL" id="EGZ24891.1"/>
    </source>
</evidence>
<accession>G4YUJ9</accession>
<dbReference type="GeneID" id="20653427"/>
<dbReference type="AlphaFoldDB" id="G4YUJ9"/>
<feature type="coiled-coil region" evidence="1">
    <location>
        <begin position="189"/>
        <end position="216"/>
    </location>
</feature>
<proteinExistence type="predicted"/>
<dbReference type="RefSeq" id="XP_009520179.1">
    <property type="nucleotide sequence ID" value="XM_009521884.1"/>
</dbReference>
<evidence type="ECO:0000313" key="3">
    <source>
        <dbReference type="Proteomes" id="UP000002640"/>
    </source>
</evidence>
<dbReference type="KEGG" id="psoj:PHYSODRAFT_466148"/>
<protein>
    <submittedName>
        <fullName evidence="2">Uncharacterized protein</fullName>
    </submittedName>
</protein>
<name>G4YUJ9_PHYSP</name>
<dbReference type="OMA" id="TQAQHEN"/>
<dbReference type="EMBL" id="JH159152">
    <property type="protein sequence ID" value="EGZ24891.1"/>
    <property type="molecule type" value="Genomic_DNA"/>
</dbReference>
<keyword evidence="3" id="KW-1185">Reference proteome</keyword>
<dbReference type="SMR" id="G4YUJ9"/>
<gene>
    <name evidence="2" type="ORF">PHYSODRAFT_466148</name>
</gene>
<dbReference type="InParanoid" id="G4YUJ9"/>
<feature type="non-terminal residue" evidence="2">
    <location>
        <position position="272"/>
    </location>
</feature>